<reference evidence="2" key="1">
    <citation type="submission" date="2023-03" db="UniProtKB">
        <authorList>
            <consortium name="EnsemblPlants"/>
        </authorList>
    </citation>
    <scope>IDENTIFICATION</scope>
</reference>
<dbReference type="AlphaFoldDB" id="A0A9I9EJH0"/>
<dbReference type="Gramene" id="MELO3C034699.2.1">
    <property type="protein sequence ID" value="MELO3C034699.2.1"/>
    <property type="gene ID" value="MELO3C034699.2"/>
</dbReference>
<evidence type="ECO:0000256" key="1">
    <source>
        <dbReference type="SAM" id="MobiDB-lite"/>
    </source>
</evidence>
<feature type="region of interest" description="Disordered" evidence="1">
    <location>
        <begin position="22"/>
        <end position="53"/>
    </location>
</feature>
<dbReference type="EnsemblPlants" id="MELO3C034699.2.1">
    <property type="protein sequence ID" value="MELO3C034699.2.1"/>
    <property type="gene ID" value="MELO3C034699.2"/>
</dbReference>
<sequence>MFDGKEKCRRWVFLQLKKMKERGREREMEKAREMKSGRESEMEKAREMESGRR</sequence>
<evidence type="ECO:0000313" key="2">
    <source>
        <dbReference type="EnsemblPlants" id="MELO3C034699.2.1"/>
    </source>
</evidence>
<proteinExistence type="predicted"/>
<organism evidence="2">
    <name type="scientific">Cucumis melo</name>
    <name type="common">Muskmelon</name>
    <dbReference type="NCBI Taxonomy" id="3656"/>
    <lineage>
        <taxon>Eukaryota</taxon>
        <taxon>Viridiplantae</taxon>
        <taxon>Streptophyta</taxon>
        <taxon>Embryophyta</taxon>
        <taxon>Tracheophyta</taxon>
        <taxon>Spermatophyta</taxon>
        <taxon>Magnoliopsida</taxon>
        <taxon>eudicotyledons</taxon>
        <taxon>Gunneridae</taxon>
        <taxon>Pentapetalae</taxon>
        <taxon>rosids</taxon>
        <taxon>fabids</taxon>
        <taxon>Cucurbitales</taxon>
        <taxon>Cucurbitaceae</taxon>
        <taxon>Benincaseae</taxon>
        <taxon>Cucumis</taxon>
    </lineage>
</organism>
<protein>
    <submittedName>
        <fullName evidence="2">Uncharacterized protein</fullName>
    </submittedName>
</protein>
<name>A0A9I9EJH0_CUCME</name>
<accession>A0A9I9EJH0</accession>